<dbReference type="CDD" id="cd03241">
    <property type="entry name" value="ABC_RecN"/>
    <property type="match status" value="2"/>
</dbReference>
<feature type="coiled-coil region" evidence="10">
    <location>
        <begin position="335"/>
        <end position="362"/>
    </location>
</feature>
<dbReference type="InterPro" id="IPR027417">
    <property type="entry name" value="P-loop_NTPase"/>
</dbReference>
<dbReference type="InterPro" id="IPR003395">
    <property type="entry name" value="RecF/RecN/SMC_N"/>
</dbReference>
<reference evidence="12 13" key="1">
    <citation type="journal article" date="2021" name="Pathogens">
        <title>Isolation and Characterization of Kingella bonacorsii sp. nov., A Novel Kingella Species Detected in a Stable Periodontitis Subject.</title>
        <authorList>
            <person name="Antezack A."/>
            <person name="Boxberger M."/>
            <person name="Rolland C."/>
            <person name="Monnet-Corti V."/>
            <person name="La Scola B."/>
        </authorList>
    </citation>
    <scope>NUCLEOTIDE SEQUENCE [LARGE SCALE GENOMIC DNA]</scope>
    <source>
        <strain evidence="12 13">Marseille-Q4569</strain>
    </source>
</reference>
<evidence type="ECO:0000256" key="1">
    <source>
        <dbReference type="ARBA" id="ARBA00003618"/>
    </source>
</evidence>
<evidence type="ECO:0000256" key="2">
    <source>
        <dbReference type="ARBA" id="ARBA00009441"/>
    </source>
</evidence>
<dbReference type="RefSeq" id="WP_200522962.1">
    <property type="nucleotide sequence ID" value="NZ_JAEHNZ010000003.1"/>
</dbReference>
<evidence type="ECO:0000259" key="11">
    <source>
        <dbReference type="Pfam" id="PF02463"/>
    </source>
</evidence>
<sequence length="553" mass="60763">MLLALSLQNFVIVEKLNLNFQNGFTVLTGETGAGKSITLDAIALLLGDKADYSQIRTGANEAQLSALFDISEHPALQVELREQGLLDDDSSELAIRRTIDIKGKSRSYINNQAATLAQLKHIGSQLIDIHGQNAHHSLNQESAQRQLLDAFSGSLKLVEQTQAAYQAWQSAQQALSDAQTQAENIAIERERLEWQYNELDQIAPETGEWESLNQSHDSLANAAELLQAANEVLEYIDSDNGIARQISRSQRTLNKLEHIEPRFAESLEMLDSIEAELSEISRNMGSVLSDIEINPNELHAKEERISELMSIARKYRIEPEELPNKLAEIQAALQQLEAATDIEALQKNVAQAQDAYMQIAQQLSSARHKAASKLAHETTEHMQTLAMKGAKFHIELQPSSPTAHGLEHIQYQVAANKGTPLRPLNKVASGGELARISLSIQVVTSQYTQVPTLIFDEVDTGIGGGVAETVGRALRTLGKQHQVLAITHLPQVAACGEHHWQVAKHSDGEQTVSEISVLDDSTRVNEIARMLGGEKITDTTRQHAAEMLANAAK</sequence>
<gene>
    <name evidence="12" type="primary">recN</name>
    <name evidence="12" type="ORF">JDW22_10150</name>
</gene>
<comment type="similarity">
    <text evidence="2 9">Belongs to the RecN family.</text>
</comment>
<evidence type="ECO:0000256" key="3">
    <source>
        <dbReference type="ARBA" id="ARBA00021315"/>
    </source>
</evidence>
<comment type="function">
    <text evidence="1 9">May be involved in recombinational repair of damaged DNA.</text>
</comment>
<accession>A0ABS1BUH4</accession>
<dbReference type="Pfam" id="PF02463">
    <property type="entry name" value="SMC_N"/>
    <property type="match status" value="1"/>
</dbReference>
<proteinExistence type="inferred from homology"/>
<evidence type="ECO:0000256" key="4">
    <source>
        <dbReference type="ARBA" id="ARBA00022741"/>
    </source>
</evidence>
<evidence type="ECO:0000256" key="8">
    <source>
        <dbReference type="ARBA" id="ARBA00033408"/>
    </source>
</evidence>
<keyword evidence="5 9" id="KW-0227">DNA damage</keyword>
<evidence type="ECO:0000256" key="9">
    <source>
        <dbReference type="PIRNR" id="PIRNR003128"/>
    </source>
</evidence>
<keyword evidence="13" id="KW-1185">Reference proteome</keyword>
<dbReference type="Proteomes" id="UP000614058">
    <property type="component" value="Unassembled WGS sequence"/>
</dbReference>
<keyword evidence="10" id="KW-0175">Coiled coil</keyword>
<keyword evidence="7 9" id="KW-0234">DNA repair</keyword>
<keyword evidence="6" id="KW-0067">ATP-binding</keyword>
<dbReference type="InterPro" id="IPR004604">
    <property type="entry name" value="DNA_recomb/repair_RecN"/>
</dbReference>
<dbReference type="SUPFAM" id="SSF52540">
    <property type="entry name" value="P-loop containing nucleoside triphosphate hydrolases"/>
    <property type="match status" value="1"/>
</dbReference>
<dbReference type="Gene3D" id="3.40.50.300">
    <property type="entry name" value="P-loop containing nucleotide triphosphate hydrolases"/>
    <property type="match status" value="2"/>
</dbReference>
<dbReference type="NCBIfam" id="NF008121">
    <property type="entry name" value="PRK10869.1"/>
    <property type="match status" value="1"/>
</dbReference>
<dbReference type="PANTHER" id="PTHR11059">
    <property type="entry name" value="DNA REPAIR PROTEIN RECN"/>
    <property type="match status" value="1"/>
</dbReference>
<evidence type="ECO:0000256" key="5">
    <source>
        <dbReference type="ARBA" id="ARBA00022763"/>
    </source>
</evidence>
<name>A0ABS1BUH4_9NEIS</name>
<evidence type="ECO:0000256" key="6">
    <source>
        <dbReference type="ARBA" id="ARBA00022840"/>
    </source>
</evidence>
<protein>
    <recommendedName>
        <fullName evidence="3 9">DNA repair protein RecN</fullName>
    </recommendedName>
    <alternativeName>
        <fullName evidence="8 9">Recombination protein N</fullName>
    </alternativeName>
</protein>
<dbReference type="EMBL" id="JAEHNZ010000003">
    <property type="protein sequence ID" value="MBK0396923.1"/>
    <property type="molecule type" value="Genomic_DNA"/>
</dbReference>
<keyword evidence="4" id="KW-0547">Nucleotide-binding</keyword>
<evidence type="ECO:0000313" key="12">
    <source>
        <dbReference type="EMBL" id="MBK0396923.1"/>
    </source>
</evidence>
<evidence type="ECO:0000313" key="13">
    <source>
        <dbReference type="Proteomes" id="UP000614058"/>
    </source>
</evidence>
<dbReference type="NCBIfam" id="TIGR00634">
    <property type="entry name" value="recN"/>
    <property type="match status" value="1"/>
</dbReference>
<evidence type="ECO:0000256" key="10">
    <source>
        <dbReference type="SAM" id="Coils"/>
    </source>
</evidence>
<comment type="caution">
    <text evidence="12">The sequence shown here is derived from an EMBL/GenBank/DDBJ whole genome shotgun (WGS) entry which is preliminary data.</text>
</comment>
<feature type="domain" description="RecF/RecN/SMC N-terminal" evidence="11">
    <location>
        <begin position="4"/>
        <end position="508"/>
    </location>
</feature>
<dbReference type="PANTHER" id="PTHR11059:SF0">
    <property type="entry name" value="DNA REPAIR PROTEIN RECN"/>
    <property type="match status" value="1"/>
</dbReference>
<dbReference type="PIRSF" id="PIRSF003128">
    <property type="entry name" value="RecN"/>
    <property type="match status" value="1"/>
</dbReference>
<organism evidence="12 13">
    <name type="scientific">Kingella bonacorsii</name>
    <dbReference type="NCBI Taxonomy" id="2796361"/>
    <lineage>
        <taxon>Bacteria</taxon>
        <taxon>Pseudomonadati</taxon>
        <taxon>Pseudomonadota</taxon>
        <taxon>Betaproteobacteria</taxon>
        <taxon>Neisseriales</taxon>
        <taxon>Neisseriaceae</taxon>
        <taxon>Kingella</taxon>
    </lineage>
</organism>
<evidence type="ECO:0000256" key="7">
    <source>
        <dbReference type="ARBA" id="ARBA00023204"/>
    </source>
</evidence>